<name>A0A2A4F9E4_9BURK</name>
<organism evidence="2 3">
    <name type="scientific">Burkholderia ubonensis subsp. mesacidophila</name>
    <dbReference type="NCBI Taxonomy" id="265293"/>
    <lineage>
        <taxon>Bacteria</taxon>
        <taxon>Pseudomonadati</taxon>
        <taxon>Pseudomonadota</taxon>
        <taxon>Betaproteobacteria</taxon>
        <taxon>Burkholderiales</taxon>
        <taxon>Burkholderiaceae</taxon>
        <taxon>Burkholderia</taxon>
        <taxon>Burkholderia cepacia complex</taxon>
    </lineage>
</organism>
<keyword evidence="1" id="KW-1133">Transmembrane helix</keyword>
<gene>
    <name evidence="2" type="ORF">BZL54_22825</name>
</gene>
<dbReference type="RefSeq" id="WP_133118035.1">
    <property type="nucleotide sequence ID" value="NZ_CP020738.1"/>
</dbReference>
<evidence type="ECO:0000313" key="3">
    <source>
        <dbReference type="Proteomes" id="UP000217994"/>
    </source>
</evidence>
<dbReference type="EMBL" id="MTZU01000071">
    <property type="protein sequence ID" value="PCE30001.1"/>
    <property type="molecule type" value="Genomic_DNA"/>
</dbReference>
<sequence length="72" mass="8194">MKQASRAWWKDRLLLLLVALLCAGLASVFVRISGKEAPTIILAITIAALLIENRRLRKALRQATEENRRREP</sequence>
<comment type="caution">
    <text evidence="2">The sequence shown here is derived from an EMBL/GenBank/DDBJ whole genome shotgun (WGS) entry which is preliminary data.</text>
</comment>
<proteinExistence type="predicted"/>
<evidence type="ECO:0000313" key="2">
    <source>
        <dbReference type="EMBL" id="PCE30001.1"/>
    </source>
</evidence>
<evidence type="ECO:0000256" key="1">
    <source>
        <dbReference type="SAM" id="Phobius"/>
    </source>
</evidence>
<keyword evidence="1" id="KW-0472">Membrane</keyword>
<accession>A0A2A4F9E4</accession>
<keyword evidence="1" id="KW-0812">Transmembrane</keyword>
<reference evidence="2 3" key="1">
    <citation type="submission" date="2017-01" db="EMBL/GenBank/DDBJ databases">
        <title>Whole-Genome Shotgun Sequencing of Two beta-Proteobacterial Species in Search of the Bulgecin Biosynthetic Cluster.</title>
        <authorList>
            <person name="Horsman M.E."/>
            <person name="Marous D.R."/>
            <person name="Li R."/>
            <person name="Oliver R.A."/>
            <person name="Byun B."/>
            <person name="Emrich S.J."/>
            <person name="Boggess B."/>
            <person name="Townsend C.A."/>
            <person name="Mobashery S."/>
        </authorList>
    </citation>
    <scope>NUCLEOTIDE SEQUENCE [LARGE SCALE GENOMIC DNA]</scope>
    <source>
        <strain evidence="2 3">ATCC 31433</strain>
    </source>
</reference>
<dbReference type="Proteomes" id="UP000217994">
    <property type="component" value="Unassembled WGS sequence"/>
</dbReference>
<dbReference type="AlphaFoldDB" id="A0A2A4F9E4"/>
<protein>
    <submittedName>
        <fullName evidence="2">Uncharacterized protein</fullName>
    </submittedName>
</protein>
<dbReference type="GeneID" id="69001327"/>
<feature type="transmembrane region" description="Helical" evidence="1">
    <location>
        <begin position="36"/>
        <end position="52"/>
    </location>
</feature>